<dbReference type="RefSeq" id="WP_138250934.1">
    <property type="nucleotide sequence ID" value="NZ_POTM01000059.1"/>
</dbReference>
<accession>A0A7I7ZV70</accession>
<comment type="caution">
    <text evidence="1">The sequence shown here is derived from an EMBL/GenBank/DDBJ whole genome shotgun (WGS) entry which is preliminary data.</text>
</comment>
<evidence type="ECO:0000313" key="2">
    <source>
        <dbReference type="Proteomes" id="UP000309984"/>
    </source>
</evidence>
<dbReference type="InterPro" id="IPR024384">
    <property type="entry name" value="DUF2742"/>
</dbReference>
<dbReference type="Pfam" id="PF10888">
    <property type="entry name" value="DUF2742"/>
    <property type="match status" value="1"/>
</dbReference>
<name>A0A7I7ZV70_9MYCO</name>
<proteinExistence type="predicted"/>
<dbReference type="Proteomes" id="UP000309984">
    <property type="component" value="Unassembled WGS sequence"/>
</dbReference>
<dbReference type="EMBL" id="POTM01000059">
    <property type="protein sequence ID" value="TLH61138.1"/>
    <property type="molecule type" value="Genomic_DNA"/>
</dbReference>
<dbReference type="AlphaFoldDB" id="A0A7I7ZV70"/>
<evidence type="ECO:0000313" key="1">
    <source>
        <dbReference type="EMBL" id="TLH61138.1"/>
    </source>
</evidence>
<organism evidence="1 2">
    <name type="scientific">Mycolicibacterium phocaicum</name>
    <dbReference type="NCBI Taxonomy" id="319706"/>
    <lineage>
        <taxon>Bacteria</taxon>
        <taxon>Bacillati</taxon>
        <taxon>Actinomycetota</taxon>
        <taxon>Actinomycetes</taxon>
        <taxon>Mycobacteriales</taxon>
        <taxon>Mycobacteriaceae</taxon>
        <taxon>Mycolicibacterium</taxon>
    </lineage>
</organism>
<protein>
    <submittedName>
        <fullName evidence="1">Uncharacterized protein</fullName>
    </submittedName>
</protein>
<gene>
    <name evidence="1" type="ORF">C1S79_25010</name>
</gene>
<keyword evidence="2" id="KW-1185">Reference proteome</keyword>
<reference evidence="1 2" key="1">
    <citation type="submission" date="2018-01" db="EMBL/GenBank/DDBJ databases">
        <title>Comparative genomics of Mycobacterium mucogenicum and Mycobacterium neoaurum clade members emphasizing tRNA and non-coding RNA.</title>
        <authorList>
            <person name="Behra P.R.K."/>
            <person name="Pettersson B.M.F."/>
            <person name="Das S."/>
            <person name="Dasgupta S."/>
            <person name="Kirsebom L.A."/>
        </authorList>
    </citation>
    <scope>NUCLEOTIDE SEQUENCE [LARGE SCALE GENOMIC DNA]</scope>
    <source>
        <strain evidence="1 2">DSM 45104</strain>
    </source>
</reference>
<sequence length="118" mass="12847">MSVIHKQGGRPGSPASRQVSWWPVHEFIEAAVAQANCGPLPTPGTPAWCALSDGDPRKLLALAAAGEHHVLRTETAQEIWAEAAKSIAESQEWDAVRRDSRRRVQATRSGAYIPRRSA</sequence>